<protein>
    <submittedName>
        <fullName evidence="3">Polysaccharide deacetylase</fullName>
    </submittedName>
</protein>
<dbReference type="PANTHER" id="PTHR47561:SF2">
    <property type="entry name" value="HYPOTHETICAL POLYSACCHARIDE DEACETYLASE (EUROFUNG)"/>
    <property type="match status" value="1"/>
</dbReference>
<dbReference type="PANTHER" id="PTHR47561">
    <property type="entry name" value="POLYSACCHARIDE DEACETYLASE FAMILY PROTEIN (AFU_ORTHOLOGUE AFUA_6G05030)"/>
    <property type="match status" value="1"/>
</dbReference>
<feature type="compositionally biased region" description="Pro residues" evidence="1">
    <location>
        <begin position="277"/>
        <end position="295"/>
    </location>
</feature>
<dbReference type="InterPro" id="IPR002509">
    <property type="entry name" value="NODB_dom"/>
</dbReference>
<dbReference type="Proteomes" id="UP000799766">
    <property type="component" value="Unassembled WGS sequence"/>
</dbReference>
<proteinExistence type="predicted"/>
<dbReference type="InterPro" id="IPR011330">
    <property type="entry name" value="Glyco_hydro/deAcase_b/a-brl"/>
</dbReference>
<dbReference type="Gene3D" id="3.20.20.370">
    <property type="entry name" value="Glycoside hydrolase/deacetylase"/>
    <property type="match status" value="1"/>
</dbReference>
<dbReference type="GO" id="GO:0016810">
    <property type="term" value="F:hydrolase activity, acting on carbon-nitrogen (but not peptide) bonds"/>
    <property type="evidence" value="ECO:0007669"/>
    <property type="project" value="InterPro"/>
</dbReference>
<sequence length="605" mass="66031">MSFLGIEGLHVFVTGAAGGIGHAIVEEFLAQGCKVSGHDLRPPTAPSTDLNLHYIQGDISSEPSVASAIAAAHSRFGPIHILAANAGITDESAAYPIWELPLDLWEKTYATNVRGTFLTVKHFLARAAADKDEAGGGGEPPHLAVVLTGSECGKFGQAGHAEYASGKAGLQYGLVRSVKNEVVKLNARARVNAVAPGWVDTPLIEGRLDDPREMYTEAQATVPLAKIAKPADVARAVVFLSSHRAAGHISGECISVDGGMEGRLVWRDDELVKATSPRPPQQSVPQSIIPPAPTPSARPVPTIKVLLSVDFDAVSGWLGTGTHPDNNMADYSSGFFSARVGVPRLLRLFRKLGVSDKVTWFVPGHSMESFPDQMKDIVGSGAEIGLHGYCHEGASQLTEDQEAEVIEHCVAVARSLTGKQPLGYRAPLYQLRENTVALLESHGFLYDTSLSHHDSTPYFLPHLPPIAPPQYGPDVSAKSWMRPLPKAASPSPSALVEVPANWYMEDMTPMQFWPHTPNSHGYVDARVIERMWMDRFEFLHEELKDLRRRIEMVTYPLVLHPDTSGNAHVLPMVERFLRWVKQKGDMEVEFMTFGEAASKWKAFEK</sequence>
<dbReference type="Pfam" id="PF13561">
    <property type="entry name" value="adh_short_C2"/>
    <property type="match status" value="1"/>
</dbReference>
<evidence type="ECO:0000313" key="3">
    <source>
        <dbReference type="EMBL" id="KAF2461679.1"/>
    </source>
</evidence>
<name>A0A6A6PCZ5_9PEZI</name>
<dbReference type="Gene3D" id="3.40.50.720">
    <property type="entry name" value="NAD(P)-binding Rossmann-like Domain"/>
    <property type="match status" value="1"/>
</dbReference>
<gene>
    <name evidence="3" type="ORF">BDY21DRAFT_278277</name>
</gene>
<dbReference type="InterPro" id="IPR036291">
    <property type="entry name" value="NAD(P)-bd_dom_sf"/>
</dbReference>
<accession>A0A6A6PCZ5</accession>
<dbReference type="EMBL" id="MU001671">
    <property type="protein sequence ID" value="KAF2461679.1"/>
    <property type="molecule type" value="Genomic_DNA"/>
</dbReference>
<keyword evidence="4" id="KW-1185">Reference proteome</keyword>
<evidence type="ECO:0000313" key="4">
    <source>
        <dbReference type="Proteomes" id="UP000799766"/>
    </source>
</evidence>
<dbReference type="GO" id="GO:0005975">
    <property type="term" value="P:carbohydrate metabolic process"/>
    <property type="evidence" value="ECO:0007669"/>
    <property type="project" value="InterPro"/>
</dbReference>
<dbReference type="CDD" id="cd10938">
    <property type="entry name" value="CE4_HpPgdA_like"/>
    <property type="match status" value="1"/>
</dbReference>
<dbReference type="Pfam" id="PF01522">
    <property type="entry name" value="Polysacc_deac_1"/>
    <property type="match status" value="1"/>
</dbReference>
<feature type="domain" description="NodB homology" evidence="2">
    <location>
        <begin position="342"/>
        <end position="444"/>
    </location>
</feature>
<dbReference type="CDD" id="cd05233">
    <property type="entry name" value="SDR_c"/>
    <property type="match status" value="1"/>
</dbReference>
<evidence type="ECO:0000259" key="2">
    <source>
        <dbReference type="Pfam" id="PF01522"/>
    </source>
</evidence>
<dbReference type="InterPro" id="IPR002347">
    <property type="entry name" value="SDR_fam"/>
</dbReference>
<dbReference type="InterPro" id="IPR037950">
    <property type="entry name" value="PgdA-like"/>
</dbReference>
<organism evidence="3 4">
    <name type="scientific">Lineolata rhizophorae</name>
    <dbReference type="NCBI Taxonomy" id="578093"/>
    <lineage>
        <taxon>Eukaryota</taxon>
        <taxon>Fungi</taxon>
        <taxon>Dikarya</taxon>
        <taxon>Ascomycota</taxon>
        <taxon>Pezizomycotina</taxon>
        <taxon>Dothideomycetes</taxon>
        <taxon>Dothideomycetes incertae sedis</taxon>
        <taxon>Lineolatales</taxon>
        <taxon>Lineolataceae</taxon>
        <taxon>Lineolata</taxon>
    </lineage>
</organism>
<dbReference type="PRINTS" id="PR00081">
    <property type="entry name" value="GDHRDH"/>
</dbReference>
<dbReference type="AlphaFoldDB" id="A0A6A6PCZ5"/>
<evidence type="ECO:0000256" key="1">
    <source>
        <dbReference type="SAM" id="MobiDB-lite"/>
    </source>
</evidence>
<reference evidence="3" key="1">
    <citation type="journal article" date="2020" name="Stud. Mycol.">
        <title>101 Dothideomycetes genomes: a test case for predicting lifestyles and emergence of pathogens.</title>
        <authorList>
            <person name="Haridas S."/>
            <person name="Albert R."/>
            <person name="Binder M."/>
            <person name="Bloem J."/>
            <person name="Labutti K."/>
            <person name="Salamov A."/>
            <person name="Andreopoulos B."/>
            <person name="Baker S."/>
            <person name="Barry K."/>
            <person name="Bills G."/>
            <person name="Bluhm B."/>
            <person name="Cannon C."/>
            <person name="Castanera R."/>
            <person name="Culley D."/>
            <person name="Daum C."/>
            <person name="Ezra D."/>
            <person name="Gonzalez J."/>
            <person name="Henrissat B."/>
            <person name="Kuo A."/>
            <person name="Liang C."/>
            <person name="Lipzen A."/>
            <person name="Lutzoni F."/>
            <person name="Magnuson J."/>
            <person name="Mondo S."/>
            <person name="Nolan M."/>
            <person name="Ohm R."/>
            <person name="Pangilinan J."/>
            <person name="Park H.-J."/>
            <person name="Ramirez L."/>
            <person name="Alfaro M."/>
            <person name="Sun H."/>
            <person name="Tritt A."/>
            <person name="Yoshinaga Y."/>
            <person name="Zwiers L.-H."/>
            <person name="Turgeon B."/>
            <person name="Goodwin S."/>
            <person name="Spatafora J."/>
            <person name="Crous P."/>
            <person name="Grigoriev I."/>
        </authorList>
    </citation>
    <scope>NUCLEOTIDE SEQUENCE</scope>
    <source>
        <strain evidence="3">ATCC 16933</strain>
    </source>
</reference>
<dbReference type="SUPFAM" id="SSF88713">
    <property type="entry name" value="Glycoside hydrolase/deacetylase"/>
    <property type="match status" value="1"/>
</dbReference>
<dbReference type="OrthoDB" id="504708at2759"/>
<feature type="region of interest" description="Disordered" evidence="1">
    <location>
        <begin position="274"/>
        <end position="295"/>
    </location>
</feature>
<dbReference type="SUPFAM" id="SSF51735">
    <property type="entry name" value="NAD(P)-binding Rossmann-fold domains"/>
    <property type="match status" value="1"/>
</dbReference>